<reference evidence="1 2" key="1">
    <citation type="journal article" date="2013" name="Front. Plant Sci.">
        <title>The Reference Genome of the Halophytic Plant Eutrema salsugineum.</title>
        <authorList>
            <person name="Yang R."/>
            <person name="Jarvis D.E."/>
            <person name="Chen H."/>
            <person name="Beilstein M.A."/>
            <person name="Grimwood J."/>
            <person name="Jenkins J."/>
            <person name="Shu S."/>
            <person name="Prochnik S."/>
            <person name="Xin M."/>
            <person name="Ma C."/>
            <person name="Schmutz J."/>
            <person name="Wing R.A."/>
            <person name="Mitchell-Olds T."/>
            <person name="Schumaker K.S."/>
            <person name="Wang X."/>
        </authorList>
    </citation>
    <scope>NUCLEOTIDE SEQUENCE [LARGE SCALE GENOMIC DNA]</scope>
</reference>
<evidence type="ECO:0000313" key="2">
    <source>
        <dbReference type="Proteomes" id="UP000030689"/>
    </source>
</evidence>
<name>V4KK22_EUTSA</name>
<protein>
    <submittedName>
        <fullName evidence="1">Uncharacterized protein</fullName>
    </submittedName>
</protein>
<dbReference type="Gramene" id="ESQ38215">
    <property type="protein sequence ID" value="ESQ38215"/>
    <property type="gene ID" value="EUTSA_v10029271mg"/>
</dbReference>
<evidence type="ECO:0000313" key="1">
    <source>
        <dbReference type="EMBL" id="ESQ38215.1"/>
    </source>
</evidence>
<dbReference type="Proteomes" id="UP000030689">
    <property type="component" value="Unassembled WGS sequence"/>
</dbReference>
<keyword evidence="2" id="KW-1185">Reference proteome</keyword>
<proteinExistence type="predicted"/>
<dbReference type="KEGG" id="eus:EUTSA_v10029271mg"/>
<dbReference type="EMBL" id="KI517537">
    <property type="protein sequence ID" value="ESQ38215.1"/>
    <property type="molecule type" value="Genomic_DNA"/>
</dbReference>
<organism evidence="1 2">
    <name type="scientific">Eutrema salsugineum</name>
    <name type="common">Saltwater cress</name>
    <name type="synonym">Sisymbrium salsugineum</name>
    <dbReference type="NCBI Taxonomy" id="72664"/>
    <lineage>
        <taxon>Eukaryota</taxon>
        <taxon>Viridiplantae</taxon>
        <taxon>Streptophyta</taxon>
        <taxon>Embryophyta</taxon>
        <taxon>Tracheophyta</taxon>
        <taxon>Spermatophyta</taxon>
        <taxon>Magnoliopsida</taxon>
        <taxon>eudicotyledons</taxon>
        <taxon>Gunneridae</taxon>
        <taxon>Pentapetalae</taxon>
        <taxon>rosids</taxon>
        <taxon>malvids</taxon>
        <taxon>Brassicales</taxon>
        <taxon>Brassicaceae</taxon>
        <taxon>Eutremeae</taxon>
        <taxon>Eutrema</taxon>
    </lineage>
</organism>
<gene>
    <name evidence="1" type="ORF">EUTSA_v10029271mg</name>
</gene>
<feature type="non-terminal residue" evidence="1">
    <location>
        <position position="1"/>
    </location>
</feature>
<sequence length="50" mass="6076">RRISHVLIQHKHGRRQRIHFGSKMICDIFDRSCFFAMIDISFSLSFFFKD</sequence>
<dbReference type="AlphaFoldDB" id="V4KK22"/>
<accession>V4KK22</accession>